<keyword evidence="1" id="KW-0732">Signal</keyword>
<reference evidence="5 6" key="1">
    <citation type="submission" date="2023-03" db="EMBL/GenBank/DDBJ databases">
        <title>Genome insight into feeding habits of ladybird beetles.</title>
        <authorList>
            <person name="Li H.-S."/>
            <person name="Huang Y.-H."/>
            <person name="Pang H."/>
        </authorList>
    </citation>
    <scope>NUCLEOTIDE SEQUENCE [LARGE SCALE GENOMIC DNA]</scope>
    <source>
        <strain evidence="5">SYSU_2023b</strain>
        <tissue evidence="5">Whole body</tissue>
    </source>
</reference>
<dbReference type="InterPro" id="IPR050473">
    <property type="entry name" value="A2M/Complement_sys"/>
</dbReference>
<accession>A0AAW1UFD9</accession>
<dbReference type="InterPro" id="IPR009048">
    <property type="entry name" value="A-macroglobulin_rcpt-bd"/>
</dbReference>
<proteinExistence type="predicted"/>
<keyword evidence="6" id="KW-1185">Reference proteome</keyword>
<name>A0AAW1UFD9_9CUCU</name>
<dbReference type="GO" id="GO:0005576">
    <property type="term" value="C:extracellular region"/>
    <property type="evidence" value="ECO:0007669"/>
    <property type="project" value="InterPro"/>
</dbReference>
<dbReference type="Proteomes" id="UP001431783">
    <property type="component" value="Unassembled WGS sequence"/>
</dbReference>
<dbReference type="SMART" id="SM01361">
    <property type="entry name" value="A2M_recep"/>
    <property type="match status" value="1"/>
</dbReference>
<evidence type="ECO:0000256" key="3">
    <source>
        <dbReference type="SAM" id="MobiDB-lite"/>
    </source>
</evidence>
<keyword evidence="2" id="KW-0882">Thioester bond</keyword>
<dbReference type="Gene3D" id="2.60.40.690">
    <property type="entry name" value="Alpha-macroglobulin, receptor-binding domain"/>
    <property type="match status" value="1"/>
</dbReference>
<evidence type="ECO:0000259" key="4">
    <source>
        <dbReference type="SMART" id="SM01361"/>
    </source>
</evidence>
<feature type="domain" description="Alpha-macroglobulin receptor-binding" evidence="4">
    <location>
        <begin position="98"/>
        <end position="188"/>
    </location>
</feature>
<dbReference type="EMBL" id="JARQZJ010000061">
    <property type="protein sequence ID" value="KAK9879288.1"/>
    <property type="molecule type" value="Genomic_DNA"/>
</dbReference>
<gene>
    <name evidence="5" type="ORF">WA026_004139</name>
</gene>
<evidence type="ECO:0000256" key="2">
    <source>
        <dbReference type="ARBA" id="ARBA00022966"/>
    </source>
</evidence>
<dbReference type="InterPro" id="IPR036595">
    <property type="entry name" value="A-macroglobulin_rcpt-bd_sf"/>
</dbReference>
<dbReference type="Pfam" id="PF07677">
    <property type="entry name" value="A2M_recep"/>
    <property type="match status" value="1"/>
</dbReference>
<evidence type="ECO:0000256" key="1">
    <source>
        <dbReference type="ARBA" id="ARBA00022729"/>
    </source>
</evidence>
<dbReference type="PANTHER" id="PTHR11412:SF136">
    <property type="entry name" value="CD109 ANTIGEN"/>
    <property type="match status" value="1"/>
</dbReference>
<organism evidence="5 6">
    <name type="scientific">Henosepilachna vigintioctopunctata</name>
    <dbReference type="NCBI Taxonomy" id="420089"/>
    <lineage>
        <taxon>Eukaryota</taxon>
        <taxon>Metazoa</taxon>
        <taxon>Ecdysozoa</taxon>
        <taxon>Arthropoda</taxon>
        <taxon>Hexapoda</taxon>
        <taxon>Insecta</taxon>
        <taxon>Pterygota</taxon>
        <taxon>Neoptera</taxon>
        <taxon>Endopterygota</taxon>
        <taxon>Coleoptera</taxon>
        <taxon>Polyphaga</taxon>
        <taxon>Cucujiformia</taxon>
        <taxon>Coccinelloidea</taxon>
        <taxon>Coccinellidae</taxon>
        <taxon>Epilachninae</taxon>
        <taxon>Epilachnini</taxon>
        <taxon>Henosepilachna</taxon>
    </lineage>
</organism>
<sequence>MELTDTLDLRNERTPQILHLPSLPTKVFVYATGAGCATIQGKVTYSTYSTKSDTLLLSISSSVAKEVLPDKSSVEELEGKSPVLKIETCFRWKGPSPSGVLRMEVSLFSGFELVQSSPQLISSPEVMAEMQHGSHANSIWFVFANVSSPCPICVRYNARSSFIISALRPSYARIYPAGREDMAADTFFHTDEGSNLLKGITDDDLITWFGKNSSDERDSSLLDNCFYSTTTKKSPSDTTEIEEKNDATTMQTTSTAENKELMSQLQKLEILSVATYTINVDNETLGDDNDTMSNEEGTNYITSTENIKANMFTSKTTTVDTVSDKDHNDLLIQSNDIPDMSTNKTAELILNNKEKLKHKQHKYINSKKINNVTEKDKTYMTTAIDTTQETTTKSVENSAKKTIVSIVRGFFPKHINTKVQGHPIKYLNLKTTEEPKATFPPEIKNDKYVLLEKEEIWNLLKEIVNDERNLKKTTKLNYNKNPTT</sequence>
<evidence type="ECO:0000313" key="6">
    <source>
        <dbReference type="Proteomes" id="UP001431783"/>
    </source>
</evidence>
<dbReference type="PANTHER" id="PTHR11412">
    <property type="entry name" value="MACROGLOBULIN / COMPLEMENT"/>
    <property type="match status" value="1"/>
</dbReference>
<feature type="region of interest" description="Disordered" evidence="3">
    <location>
        <begin position="231"/>
        <end position="253"/>
    </location>
</feature>
<evidence type="ECO:0000313" key="5">
    <source>
        <dbReference type="EMBL" id="KAK9879288.1"/>
    </source>
</evidence>
<comment type="caution">
    <text evidence="5">The sequence shown here is derived from an EMBL/GenBank/DDBJ whole genome shotgun (WGS) entry which is preliminary data.</text>
</comment>
<protein>
    <recommendedName>
        <fullName evidence="4">Alpha-macroglobulin receptor-binding domain-containing protein</fullName>
    </recommendedName>
</protein>
<dbReference type="AlphaFoldDB" id="A0AAW1UFD9"/>
<dbReference type="SUPFAM" id="SSF49410">
    <property type="entry name" value="Alpha-macroglobulin receptor domain"/>
    <property type="match status" value="1"/>
</dbReference>